<evidence type="ECO:0000313" key="1">
    <source>
        <dbReference type="EMBL" id="MBB4441546.1"/>
    </source>
</evidence>
<proteinExistence type="predicted"/>
<protein>
    <submittedName>
        <fullName evidence="1">Uncharacterized protein</fullName>
    </submittedName>
</protein>
<comment type="caution">
    <text evidence="1">The sequence shown here is derived from an EMBL/GenBank/DDBJ whole genome shotgun (WGS) entry which is preliminary data.</text>
</comment>
<dbReference type="EMBL" id="JACIHI010000012">
    <property type="protein sequence ID" value="MBB4441546.1"/>
    <property type="molecule type" value="Genomic_DNA"/>
</dbReference>
<dbReference type="AlphaFoldDB" id="A0A7W6XXB5"/>
<dbReference type="Proteomes" id="UP000533724">
    <property type="component" value="Unassembled WGS sequence"/>
</dbReference>
<organism evidence="1 2">
    <name type="scientific">Rhizobium esperanzae</name>
    <dbReference type="NCBI Taxonomy" id="1967781"/>
    <lineage>
        <taxon>Bacteria</taxon>
        <taxon>Pseudomonadati</taxon>
        <taxon>Pseudomonadota</taxon>
        <taxon>Alphaproteobacteria</taxon>
        <taxon>Hyphomicrobiales</taxon>
        <taxon>Rhizobiaceae</taxon>
        <taxon>Rhizobium/Agrobacterium group</taxon>
        <taxon>Rhizobium</taxon>
    </lineage>
</organism>
<reference evidence="1 2" key="1">
    <citation type="submission" date="2020-08" db="EMBL/GenBank/DDBJ databases">
        <title>Genomic Encyclopedia of Type Strains, Phase IV (KMG-V): Genome sequencing to study the core and pangenomes of soil and plant-associated prokaryotes.</title>
        <authorList>
            <person name="Whitman W."/>
        </authorList>
    </citation>
    <scope>NUCLEOTIDE SEQUENCE [LARGE SCALE GENOMIC DNA]</scope>
    <source>
        <strain evidence="1 2">SEMIA 414</strain>
    </source>
</reference>
<accession>A0A7W6XXB5</accession>
<name>A0A7W6XXB5_9HYPH</name>
<sequence length="29" mass="3282">MSKTELKPFVGDLGKDVSLLEYVKEIKDV</sequence>
<gene>
    <name evidence="1" type="ORF">GGE15_004835</name>
</gene>
<evidence type="ECO:0000313" key="2">
    <source>
        <dbReference type="Proteomes" id="UP000533724"/>
    </source>
</evidence>